<evidence type="ECO:0000256" key="12">
    <source>
        <dbReference type="ARBA" id="ARBA00044912"/>
    </source>
</evidence>
<dbReference type="Gene3D" id="1.20.1250.20">
    <property type="entry name" value="MFS general substrate transporter like domains"/>
    <property type="match status" value="2"/>
</dbReference>
<sequence length="662" mass="73431">MSPLPSRHSIDDPSGPQPDTTNSTTTTTQAASLDNSHPATHEKPIEHYNNESSHPPTTRQQSHPDSVHDDLFLDQNTVDHVVYSKETTISASADSENDMFIKASWQLKVVILLCMLALPVGCHYLEATVGTLKTALKSNMHINNTQFGILVSSVTLVNTILPLLAGVFIDDLSSLGSIRGTTLVSVVILIGSIFVSVGSSRSSYPLMVTGQVIYGLGGGMIVTMQEGILSRWFRDRELAIVIGILLCCARLTKWAAKMVCYPIVYSTGSHAWPLYVATILCGAGVVMNVIYWFVMVRNGWATLNGKEIAQPKHKYLNRFGRQNRAITPAPSRRMSSSVMSQIADTAIESTTARAESVSSKFKFSYKLFLYVPGTFWMVPWIQLIMSSVLSSFDDVATEFVEFRFQTTSIMAGYQSSLTQVVPIVVAPIMGIVVHRYGKRITNLFFATLVLITSMILLSYTYATPAAGMIIFSLALALGPVSVLSSTSLLLPHELAGTGMGLHKCANNIGTTIVAVLVGYVQDLTYHDGNPDDDMRDLQNEYNGVMALYLGMACCSTLVVGIFWVMDHKLLGGWLQADKKERDKRLEVAKQEQEEEDRVYRYPYYGEPTEQAERRNTALRRIGSLLLPKKTYKYVGFYCFWLVASWAVFFTFALMPIYQNYQV</sequence>
<evidence type="ECO:0000256" key="1">
    <source>
        <dbReference type="ARBA" id="ARBA00004141"/>
    </source>
</evidence>
<name>A0AAD7V1U0_9FUNG</name>
<feature type="transmembrane region" description="Helical" evidence="20">
    <location>
        <begin position="634"/>
        <end position="657"/>
    </location>
</feature>
<feature type="transmembrane region" description="Helical" evidence="20">
    <location>
        <begin position="147"/>
        <end position="169"/>
    </location>
</feature>
<organism evidence="22 23">
    <name type="scientific">Lichtheimia ornata</name>
    <dbReference type="NCBI Taxonomy" id="688661"/>
    <lineage>
        <taxon>Eukaryota</taxon>
        <taxon>Fungi</taxon>
        <taxon>Fungi incertae sedis</taxon>
        <taxon>Mucoromycota</taxon>
        <taxon>Mucoromycotina</taxon>
        <taxon>Mucoromycetes</taxon>
        <taxon>Mucorales</taxon>
        <taxon>Lichtheimiaceae</taxon>
        <taxon>Lichtheimia</taxon>
    </lineage>
</organism>
<feature type="compositionally biased region" description="Polar residues" evidence="19">
    <location>
        <begin position="29"/>
        <end position="38"/>
    </location>
</feature>
<comment type="catalytic activity">
    <reaction evidence="8">
        <text>L-aspartyl-L-lysine(out) = L-aspartyl-L-lysine(in)</text>
        <dbReference type="Rhea" id="RHEA:79411"/>
        <dbReference type="ChEBI" id="CHEBI:229953"/>
    </reaction>
</comment>
<comment type="catalytic activity">
    <reaction evidence="12">
        <text>L-histidyl-L-alpha-amino acid(out) = L-histidyl-L-alpha-amino acid(in)</text>
        <dbReference type="Rhea" id="RHEA:79379"/>
        <dbReference type="ChEBI" id="CHEBI:229964"/>
    </reaction>
</comment>
<proteinExistence type="predicted"/>
<evidence type="ECO:0000256" key="6">
    <source>
        <dbReference type="ARBA" id="ARBA00044891"/>
    </source>
</evidence>
<dbReference type="GO" id="GO:0016020">
    <property type="term" value="C:membrane"/>
    <property type="evidence" value="ECO:0007669"/>
    <property type="project" value="UniProtKB-SubCell"/>
</dbReference>
<dbReference type="GO" id="GO:0022857">
    <property type="term" value="F:transmembrane transporter activity"/>
    <property type="evidence" value="ECO:0007669"/>
    <property type="project" value="InterPro"/>
</dbReference>
<evidence type="ECO:0000256" key="7">
    <source>
        <dbReference type="ARBA" id="ARBA00044893"/>
    </source>
</evidence>
<feature type="transmembrane region" description="Helical" evidence="20">
    <location>
        <begin position="181"/>
        <end position="198"/>
    </location>
</feature>
<dbReference type="AlphaFoldDB" id="A0AAD7V1U0"/>
<evidence type="ECO:0000256" key="13">
    <source>
        <dbReference type="ARBA" id="ARBA00044919"/>
    </source>
</evidence>
<evidence type="ECO:0000256" key="18">
    <source>
        <dbReference type="ARBA" id="ARBA00046376"/>
    </source>
</evidence>
<comment type="catalytic activity">
    <reaction evidence="7">
        <text>L-alpha-aminoacyl-L-lysine(out) = L-alpha-aminoacyl-L-lysine(in)</text>
        <dbReference type="Rhea" id="RHEA:79383"/>
        <dbReference type="ChEBI" id="CHEBI:229966"/>
    </reaction>
</comment>
<dbReference type="InterPro" id="IPR052187">
    <property type="entry name" value="MFSD1"/>
</dbReference>
<evidence type="ECO:0000256" key="19">
    <source>
        <dbReference type="SAM" id="MobiDB-lite"/>
    </source>
</evidence>
<evidence type="ECO:0000256" key="5">
    <source>
        <dbReference type="ARBA" id="ARBA00044884"/>
    </source>
</evidence>
<dbReference type="Pfam" id="PF07690">
    <property type="entry name" value="MFS_1"/>
    <property type="match status" value="1"/>
</dbReference>
<evidence type="ECO:0000256" key="9">
    <source>
        <dbReference type="ARBA" id="ARBA00044899"/>
    </source>
</evidence>
<evidence type="ECO:0000256" key="15">
    <source>
        <dbReference type="ARBA" id="ARBA00044985"/>
    </source>
</evidence>
<accession>A0AAD7V1U0</accession>
<dbReference type="EMBL" id="JARTCD010000034">
    <property type="protein sequence ID" value="KAJ8657088.1"/>
    <property type="molecule type" value="Genomic_DNA"/>
</dbReference>
<feature type="transmembrane region" description="Helical" evidence="20">
    <location>
        <begin position="440"/>
        <end position="462"/>
    </location>
</feature>
<evidence type="ECO:0000256" key="4">
    <source>
        <dbReference type="ARBA" id="ARBA00044881"/>
    </source>
</evidence>
<comment type="function">
    <text evidence="17">Lysosomal dipeptide uniporter that selectively exports lysine, arginine or histidine-containing dipeptides with a net positive charge from the lysosome lumen into the cytosol. Could play a role in a specific type of protein O-glycosylation indirectly regulating macrophages migration and tissue invasion. Also essential for liver homeostasis.</text>
</comment>
<evidence type="ECO:0000313" key="22">
    <source>
        <dbReference type="EMBL" id="KAJ8657088.1"/>
    </source>
</evidence>
<evidence type="ECO:0000256" key="2">
    <source>
        <dbReference type="ARBA" id="ARBA00044876"/>
    </source>
</evidence>
<dbReference type="SUPFAM" id="SSF103473">
    <property type="entry name" value="MFS general substrate transporter"/>
    <property type="match status" value="1"/>
</dbReference>
<comment type="catalytic activity">
    <reaction evidence="13">
        <text>L-alanyl-L-lysine(out) = L-alanyl-L-lysine(in)</text>
        <dbReference type="Rhea" id="RHEA:79415"/>
        <dbReference type="ChEBI" id="CHEBI:192470"/>
    </reaction>
</comment>
<dbReference type="Proteomes" id="UP001234581">
    <property type="component" value="Unassembled WGS sequence"/>
</dbReference>
<feature type="transmembrane region" description="Helical" evidence="20">
    <location>
        <begin position="204"/>
        <end position="224"/>
    </location>
</feature>
<dbReference type="InterPro" id="IPR020846">
    <property type="entry name" value="MFS_dom"/>
</dbReference>
<keyword evidence="20" id="KW-0812">Transmembrane</keyword>
<comment type="catalytic activity">
    <reaction evidence="3">
        <text>L-histidyl-glycine(out) = L-histidyl-glycine(in)</text>
        <dbReference type="Rhea" id="RHEA:79395"/>
        <dbReference type="ChEBI" id="CHEBI:229957"/>
    </reaction>
</comment>
<feature type="transmembrane region" description="Helical" evidence="20">
    <location>
        <begin position="109"/>
        <end position="127"/>
    </location>
</feature>
<dbReference type="PANTHER" id="PTHR23512">
    <property type="entry name" value="MAJOR FACILITATOR SUPERFAMILY DOMAIN-CONTAINING PROTEIN 1"/>
    <property type="match status" value="1"/>
</dbReference>
<gene>
    <name evidence="22" type="ORF">O0I10_007168</name>
</gene>
<evidence type="ECO:0000256" key="20">
    <source>
        <dbReference type="SAM" id="Phobius"/>
    </source>
</evidence>
<evidence type="ECO:0000256" key="11">
    <source>
        <dbReference type="ARBA" id="ARBA00044903"/>
    </source>
</evidence>
<feature type="transmembrane region" description="Helical" evidence="20">
    <location>
        <begin position="272"/>
        <end position="294"/>
    </location>
</feature>
<comment type="catalytic activity">
    <reaction evidence="5">
        <text>L-alpha-aminoacyl-L-histidine(out) = L-alpha-aminoacyl-L-histidine(in)</text>
        <dbReference type="Rhea" id="RHEA:79375"/>
        <dbReference type="ChEBI" id="CHEBI:229967"/>
    </reaction>
</comment>
<comment type="catalytic activity">
    <reaction evidence="2">
        <text>L-lysyl-L-alanine(out) = L-lysyl-L-alanine(in)</text>
        <dbReference type="Rhea" id="RHEA:79399"/>
        <dbReference type="ChEBI" id="CHEBI:229954"/>
    </reaction>
</comment>
<evidence type="ECO:0000256" key="17">
    <source>
        <dbReference type="ARBA" id="ARBA00045709"/>
    </source>
</evidence>
<keyword evidence="20" id="KW-1133">Transmembrane helix</keyword>
<feature type="region of interest" description="Disordered" evidence="19">
    <location>
        <begin position="1"/>
        <end position="69"/>
    </location>
</feature>
<keyword evidence="20" id="KW-0472">Membrane</keyword>
<reference evidence="22 23" key="1">
    <citation type="submission" date="2023-03" db="EMBL/GenBank/DDBJ databases">
        <title>Genome sequence of Lichtheimia ornata CBS 291.66.</title>
        <authorList>
            <person name="Mohabir J.T."/>
            <person name="Shea T.P."/>
            <person name="Kurbessoian T."/>
            <person name="Berby B."/>
            <person name="Fontaine J."/>
            <person name="Livny J."/>
            <person name="Gnirke A."/>
            <person name="Stajich J.E."/>
            <person name="Cuomo C.A."/>
        </authorList>
    </citation>
    <scope>NUCLEOTIDE SEQUENCE [LARGE SCALE GENOMIC DNA]</scope>
    <source>
        <strain evidence="22">CBS 291.66</strain>
    </source>
</reference>
<comment type="subunit">
    <text evidence="18">Homodimer. Interacts with lysosomal protein GLMP (via lumenal domain); the interaction starts while both proteins are still in the endoplasmic reticulum and is required for stabilization of MFSD1 in lysosomes but has no direct effect on its targeting to lysosomes or transporter activity.</text>
</comment>
<comment type="catalytic activity">
    <reaction evidence="9">
        <text>L-arginyl-L-alpha-amino acid(out) = L-arginyl-L-alpha-amino acid(in)</text>
        <dbReference type="Rhea" id="RHEA:79371"/>
        <dbReference type="ChEBI" id="CHEBI:84315"/>
    </reaction>
</comment>
<feature type="compositionally biased region" description="Basic and acidic residues" evidence="19">
    <location>
        <begin position="39"/>
        <end position="49"/>
    </location>
</feature>
<feature type="transmembrane region" description="Helical" evidence="20">
    <location>
        <begin position="468"/>
        <end position="492"/>
    </location>
</feature>
<comment type="catalytic activity">
    <reaction evidence="4">
        <text>L-alpha-aminoacyl-L-arginine(out) = L-alpha-aminoacyl-L-arginine(in)</text>
        <dbReference type="Rhea" id="RHEA:79367"/>
        <dbReference type="ChEBI" id="CHEBI:229968"/>
    </reaction>
</comment>
<feature type="compositionally biased region" description="Polar residues" evidence="19">
    <location>
        <begin position="50"/>
        <end position="64"/>
    </location>
</feature>
<dbReference type="PANTHER" id="PTHR23512:SF12">
    <property type="entry name" value="TRANSPORTER, PUTATIVE (AFU_ORTHOLOGUE AFUA_4G00260)-RELATED"/>
    <property type="match status" value="1"/>
</dbReference>
<protein>
    <recommendedName>
        <fullName evidence="15">Lysosomal dipeptide transporter MFSD1</fullName>
    </recommendedName>
    <alternativeName>
        <fullName evidence="16">Major facilitator superfamily domain-containing protein 1</fullName>
    </alternativeName>
</protein>
<feature type="transmembrane region" description="Helical" evidence="20">
    <location>
        <begin position="412"/>
        <end position="433"/>
    </location>
</feature>
<dbReference type="GeneID" id="83214577"/>
<comment type="catalytic activity">
    <reaction evidence="6">
        <text>L-lysyl-L-alpha-amino acid(out) = L-lysyl-L-alpha-amino acid(in)</text>
        <dbReference type="Rhea" id="RHEA:79387"/>
        <dbReference type="ChEBI" id="CHEBI:229965"/>
    </reaction>
</comment>
<keyword evidence="23" id="KW-1185">Reference proteome</keyword>
<evidence type="ECO:0000259" key="21">
    <source>
        <dbReference type="PROSITE" id="PS50850"/>
    </source>
</evidence>
<evidence type="ECO:0000256" key="3">
    <source>
        <dbReference type="ARBA" id="ARBA00044878"/>
    </source>
</evidence>
<dbReference type="RefSeq" id="XP_058342001.1">
    <property type="nucleotide sequence ID" value="XM_058487186.1"/>
</dbReference>
<evidence type="ECO:0000313" key="23">
    <source>
        <dbReference type="Proteomes" id="UP001234581"/>
    </source>
</evidence>
<evidence type="ECO:0000256" key="10">
    <source>
        <dbReference type="ARBA" id="ARBA00044900"/>
    </source>
</evidence>
<comment type="catalytic activity">
    <reaction evidence="14">
        <text>L-lysyl-glycine(out) = L-lysyl-glycine(in)</text>
        <dbReference type="Rhea" id="RHEA:79407"/>
        <dbReference type="ChEBI" id="CHEBI:191202"/>
    </reaction>
</comment>
<dbReference type="PROSITE" id="PS50850">
    <property type="entry name" value="MFS"/>
    <property type="match status" value="1"/>
</dbReference>
<evidence type="ECO:0000256" key="8">
    <source>
        <dbReference type="ARBA" id="ARBA00044898"/>
    </source>
</evidence>
<feature type="domain" description="Major facilitator superfamily (MFS) profile" evidence="21">
    <location>
        <begin position="109"/>
        <end position="568"/>
    </location>
</feature>
<evidence type="ECO:0000256" key="16">
    <source>
        <dbReference type="ARBA" id="ARBA00045018"/>
    </source>
</evidence>
<feature type="transmembrane region" description="Helical" evidence="20">
    <location>
        <begin position="541"/>
        <end position="565"/>
    </location>
</feature>
<evidence type="ECO:0000256" key="14">
    <source>
        <dbReference type="ARBA" id="ARBA00044924"/>
    </source>
</evidence>
<dbReference type="InterPro" id="IPR011701">
    <property type="entry name" value="MFS"/>
</dbReference>
<comment type="caution">
    <text evidence="22">The sequence shown here is derived from an EMBL/GenBank/DDBJ whole genome shotgun (WGS) entry which is preliminary data.</text>
</comment>
<dbReference type="InterPro" id="IPR036259">
    <property type="entry name" value="MFS_trans_sf"/>
</dbReference>
<comment type="catalytic activity">
    <reaction evidence="10">
        <text>L-lysyl-L-lysine(out) = L-lysyl-L-lysine(in)</text>
        <dbReference type="Rhea" id="RHEA:79403"/>
        <dbReference type="ChEBI" id="CHEBI:229956"/>
    </reaction>
</comment>
<comment type="subcellular location">
    <subcellularLocation>
        <location evidence="1">Membrane</location>
        <topology evidence="1">Multi-pass membrane protein</topology>
    </subcellularLocation>
</comment>
<comment type="catalytic activity">
    <reaction evidence="11">
        <text>L-arginyl-glycine(out) = L-arginyl-glycine(in)</text>
        <dbReference type="Rhea" id="RHEA:79391"/>
        <dbReference type="ChEBI" id="CHEBI:229955"/>
    </reaction>
</comment>
<feature type="transmembrane region" description="Helical" evidence="20">
    <location>
        <begin position="504"/>
        <end position="521"/>
    </location>
</feature>
<feature type="transmembrane region" description="Helical" evidence="20">
    <location>
        <begin position="236"/>
        <end position="252"/>
    </location>
</feature>
<feature type="transmembrane region" description="Helical" evidence="20">
    <location>
        <begin position="367"/>
        <end position="392"/>
    </location>
</feature>